<keyword evidence="2" id="KW-1185">Reference proteome</keyword>
<gene>
    <name evidence="1" type="ORF">BSTOLATCC_MIC46521</name>
</gene>
<comment type="caution">
    <text evidence="1">The sequence shown here is derived from an EMBL/GenBank/DDBJ whole genome shotgun (WGS) entry which is preliminary data.</text>
</comment>
<proteinExistence type="predicted"/>
<protein>
    <submittedName>
        <fullName evidence="1">Uncharacterized protein</fullName>
    </submittedName>
</protein>
<reference evidence="1" key="1">
    <citation type="submission" date="2021-09" db="EMBL/GenBank/DDBJ databases">
        <authorList>
            <consortium name="AG Swart"/>
            <person name="Singh M."/>
            <person name="Singh A."/>
            <person name="Seah K."/>
            <person name="Emmerich C."/>
        </authorList>
    </citation>
    <scope>NUCLEOTIDE SEQUENCE</scope>
    <source>
        <strain evidence="1">ATCC30299</strain>
    </source>
</reference>
<dbReference type="AlphaFoldDB" id="A0AAU9JSJ3"/>
<organism evidence="1 2">
    <name type="scientific">Blepharisma stoltei</name>
    <dbReference type="NCBI Taxonomy" id="1481888"/>
    <lineage>
        <taxon>Eukaryota</taxon>
        <taxon>Sar</taxon>
        <taxon>Alveolata</taxon>
        <taxon>Ciliophora</taxon>
        <taxon>Postciliodesmatophora</taxon>
        <taxon>Heterotrichea</taxon>
        <taxon>Heterotrichida</taxon>
        <taxon>Blepharismidae</taxon>
        <taxon>Blepharisma</taxon>
    </lineage>
</organism>
<name>A0AAU9JSJ3_9CILI</name>
<evidence type="ECO:0000313" key="2">
    <source>
        <dbReference type="Proteomes" id="UP001162131"/>
    </source>
</evidence>
<accession>A0AAU9JSJ3</accession>
<dbReference type="Proteomes" id="UP001162131">
    <property type="component" value="Unassembled WGS sequence"/>
</dbReference>
<sequence>MREICRSYEETKEAILEFLMEEVSKNIKLKKKILEYFGQGLLKSEHDIRELVKSLDLNLYRISNYFTKIPQN</sequence>
<evidence type="ECO:0000313" key="1">
    <source>
        <dbReference type="EMBL" id="CAG9328524.1"/>
    </source>
</evidence>
<dbReference type="EMBL" id="CAJZBQ010000046">
    <property type="protein sequence ID" value="CAG9328524.1"/>
    <property type="molecule type" value="Genomic_DNA"/>
</dbReference>